<name>T1GDH7_MEGSC</name>
<keyword evidence="3" id="KW-1185">Reference proteome</keyword>
<protein>
    <submittedName>
        <fullName evidence="2">Uncharacterized protein</fullName>
    </submittedName>
</protein>
<accession>T1GDH7</accession>
<reference evidence="3" key="1">
    <citation type="submission" date="2013-02" db="EMBL/GenBank/DDBJ databases">
        <authorList>
            <person name="Hughes D."/>
        </authorList>
    </citation>
    <scope>NUCLEOTIDE SEQUENCE</scope>
    <source>
        <strain>Durham</strain>
        <strain evidence="3">NC isolate 2 -- Noor lab</strain>
    </source>
</reference>
<dbReference type="InterPro" id="IPR006170">
    <property type="entry name" value="PBP/GOBP"/>
</dbReference>
<dbReference type="Proteomes" id="UP000015102">
    <property type="component" value="Unassembled WGS sequence"/>
</dbReference>
<keyword evidence="1" id="KW-0732">Signal</keyword>
<dbReference type="SUPFAM" id="SSF47565">
    <property type="entry name" value="Insect pheromone/odorant-binding proteins"/>
    <property type="match status" value="1"/>
</dbReference>
<sequence>MKYIVLTFFISFGSAFCDMTQINPKIYNCFQQFNYSKEDYINYSILNPSRNRNEKCFRYCVGINSGILDPSGKINLSNIKEQLKKFLKKAPASNVSEILEICNAKRLPLDVCDIPDHFVKCFEDIRRTLTYPDIY</sequence>
<proteinExistence type="predicted"/>
<dbReference type="AlphaFoldDB" id="T1GDH7"/>
<dbReference type="HOGENOM" id="CLU_1888154_0_0_1"/>
<dbReference type="SMART" id="SM00708">
    <property type="entry name" value="PhBP"/>
    <property type="match status" value="1"/>
</dbReference>
<dbReference type="InterPro" id="IPR036728">
    <property type="entry name" value="PBP_GOBP_sf"/>
</dbReference>
<reference evidence="2" key="2">
    <citation type="submission" date="2015-06" db="UniProtKB">
        <authorList>
            <consortium name="EnsemblMetazoa"/>
        </authorList>
    </citation>
    <scope>IDENTIFICATION</scope>
</reference>
<dbReference type="EMBL" id="CAQQ02030684">
    <property type="status" value="NOT_ANNOTATED_CDS"/>
    <property type="molecule type" value="Genomic_DNA"/>
</dbReference>
<evidence type="ECO:0000313" key="2">
    <source>
        <dbReference type="EnsemblMetazoa" id="MESCA001364-PA"/>
    </source>
</evidence>
<organism evidence="2 3">
    <name type="scientific">Megaselia scalaris</name>
    <name type="common">Humpbacked fly</name>
    <name type="synonym">Phora scalaris</name>
    <dbReference type="NCBI Taxonomy" id="36166"/>
    <lineage>
        <taxon>Eukaryota</taxon>
        <taxon>Metazoa</taxon>
        <taxon>Ecdysozoa</taxon>
        <taxon>Arthropoda</taxon>
        <taxon>Hexapoda</taxon>
        <taxon>Insecta</taxon>
        <taxon>Pterygota</taxon>
        <taxon>Neoptera</taxon>
        <taxon>Endopterygota</taxon>
        <taxon>Diptera</taxon>
        <taxon>Brachycera</taxon>
        <taxon>Muscomorpha</taxon>
        <taxon>Platypezoidea</taxon>
        <taxon>Phoridae</taxon>
        <taxon>Megaseliini</taxon>
        <taxon>Megaselia</taxon>
    </lineage>
</organism>
<dbReference type="CDD" id="cd23992">
    <property type="entry name" value="PBP_GOBP"/>
    <property type="match status" value="1"/>
</dbReference>
<dbReference type="GO" id="GO:0005549">
    <property type="term" value="F:odorant binding"/>
    <property type="evidence" value="ECO:0007669"/>
    <property type="project" value="InterPro"/>
</dbReference>
<evidence type="ECO:0000256" key="1">
    <source>
        <dbReference type="SAM" id="SignalP"/>
    </source>
</evidence>
<evidence type="ECO:0000313" key="3">
    <source>
        <dbReference type="Proteomes" id="UP000015102"/>
    </source>
</evidence>
<dbReference type="EnsemblMetazoa" id="MESCA001364-RA">
    <property type="protein sequence ID" value="MESCA001364-PA"/>
    <property type="gene ID" value="MESCA001364"/>
</dbReference>
<dbReference type="Pfam" id="PF01395">
    <property type="entry name" value="PBP_GOBP"/>
    <property type="match status" value="1"/>
</dbReference>
<feature type="chain" id="PRO_5012633088" evidence="1">
    <location>
        <begin position="16"/>
        <end position="135"/>
    </location>
</feature>
<feature type="signal peptide" evidence="1">
    <location>
        <begin position="1"/>
        <end position="15"/>
    </location>
</feature>
<dbReference type="Gene3D" id="1.10.238.20">
    <property type="entry name" value="Pheromone/general odorant binding protein domain"/>
    <property type="match status" value="1"/>
</dbReference>